<dbReference type="STRING" id="380244.SAMN05216298_1969"/>
<keyword evidence="2" id="KW-0378">Hydrolase</keyword>
<evidence type="ECO:0000256" key="2">
    <source>
        <dbReference type="ARBA" id="ARBA00022801"/>
    </source>
</evidence>
<evidence type="ECO:0000313" key="7">
    <source>
        <dbReference type="EMBL" id="SDK90790.1"/>
    </source>
</evidence>
<comment type="similarity">
    <text evidence="4">Belongs to the SIMIBI class G3E GTPase family. ZNG1 subfamily.</text>
</comment>
<proteinExistence type="inferred from homology"/>
<dbReference type="InterPro" id="IPR036627">
    <property type="entry name" value="CobW-likC_sf"/>
</dbReference>
<dbReference type="Gene3D" id="3.30.1220.10">
    <property type="entry name" value="CobW-like, C-terminal domain"/>
    <property type="match status" value="1"/>
</dbReference>
<evidence type="ECO:0000256" key="5">
    <source>
        <dbReference type="ARBA" id="ARBA00049117"/>
    </source>
</evidence>
<dbReference type="OrthoDB" id="9808822at2"/>
<gene>
    <name evidence="7" type="ORF">SAMN05216298_1969</name>
</gene>
<keyword evidence="8" id="KW-1185">Reference proteome</keyword>
<dbReference type="Proteomes" id="UP000198662">
    <property type="component" value="Unassembled WGS sequence"/>
</dbReference>
<sequence length="346" mass="36259">MSLAVESNEEARVDRRVPVVVLTGYLGAGKTTLLNHLLCQPGARVGVIVNDFGEVNVDAGLVTGQIDEPVSIAGGCLCCIEDLSGLDAALDKLTDPRFGLDVVIVEASGIAEPGVIAKMIHFSEAERIRAGGVVDVVDAVEYFNTVDRSDLPPVRFKAATLAVVNKCDRLPEAEAERALAAIEERILAVNPGIHLVRTSNGRVDPALVYDTASVTDPEDELPLAALARGAHAHAGDHAHAQAVTVRAAGPVDPGALIALLEDPPPGAYRMKGTVAVATGGRPRGFVVHVVGDRIDVAAHPVEGGGELVAIGSHLDAEAARPRLEAALAVPERHDPAGLERLLRYRR</sequence>
<dbReference type="GO" id="GO:0016787">
    <property type="term" value="F:hydrolase activity"/>
    <property type="evidence" value="ECO:0007669"/>
    <property type="project" value="UniProtKB-KW"/>
</dbReference>
<name>A0A1G9FQX6_9ACTN</name>
<dbReference type="InterPro" id="IPR003495">
    <property type="entry name" value="CobW/HypB/UreG_nucleotide-bd"/>
</dbReference>
<keyword evidence="3" id="KW-0143">Chaperone</keyword>
<dbReference type="AlphaFoldDB" id="A0A1G9FQX6"/>
<reference evidence="8" key="1">
    <citation type="submission" date="2016-10" db="EMBL/GenBank/DDBJ databases">
        <authorList>
            <person name="Varghese N."/>
            <person name="Submissions S."/>
        </authorList>
    </citation>
    <scope>NUCLEOTIDE SEQUENCE [LARGE SCALE GENOMIC DNA]</scope>
    <source>
        <strain evidence="8">CGMCC 4.3147</strain>
    </source>
</reference>
<dbReference type="Pfam" id="PF02492">
    <property type="entry name" value="cobW"/>
    <property type="match status" value="1"/>
</dbReference>
<dbReference type="InterPro" id="IPR051316">
    <property type="entry name" value="Zinc-reg_GTPase_activator"/>
</dbReference>
<dbReference type="InterPro" id="IPR027417">
    <property type="entry name" value="P-loop_NTPase"/>
</dbReference>
<organism evidence="7 8">
    <name type="scientific">Glycomyces sambucus</name>
    <dbReference type="NCBI Taxonomy" id="380244"/>
    <lineage>
        <taxon>Bacteria</taxon>
        <taxon>Bacillati</taxon>
        <taxon>Actinomycetota</taxon>
        <taxon>Actinomycetes</taxon>
        <taxon>Glycomycetales</taxon>
        <taxon>Glycomycetaceae</taxon>
        <taxon>Glycomyces</taxon>
    </lineage>
</organism>
<dbReference type="PANTHER" id="PTHR13748:SF62">
    <property type="entry name" value="COBW DOMAIN-CONTAINING PROTEIN"/>
    <property type="match status" value="1"/>
</dbReference>
<dbReference type="SUPFAM" id="SSF90002">
    <property type="entry name" value="Hypothetical protein YjiA, C-terminal domain"/>
    <property type="match status" value="1"/>
</dbReference>
<comment type="catalytic activity">
    <reaction evidence="5">
        <text>GTP + H2O = GDP + phosphate + H(+)</text>
        <dbReference type="Rhea" id="RHEA:19669"/>
        <dbReference type="ChEBI" id="CHEBI:15377"/>
        <dbReference type="ChEBI" id="CHEBI:15378"/>
        <dbReference type="ChEBI" id="CHEBI:37565"/>
        <dbReference type="ChEBI" id="CHEBI:43474"/>
        <dbReference type="ChEBI" id="CHEBI:58189"/>
    </reaction>
    <physiologicalReaction direction="left-to-right" evidence="5">
        <dbReference type="Rhea" id="RHEA:19670"/>
    </physiologicalReaction>
</comment>
<evidence type="ECO:0000256" key="1">
    <source>
        <dbReference type="ARBA" id="ARBA00022741"/>
    </source>
</evidence>
<dbReference type="EMBL" id="FNGF01000002">
    <property type="protein sequence ID" value="SDK90790.1"/>
    <property type="molecule type" value="Genomic_DNA"/>
</dbReference>
<dbReference type="GO" id="GO:0000166">
    <property type="term" value="F:nucleotide binding"/>
    <property type="evidence" value="ECO:0007669"/>
    <property type="project" value="UniProtKB-KW"/>
</dbReference>
<dbReference type="SMART" id="SM00833">
    <property type="entry name" value="CobW_C"/>
    <property type="match status" value="1"/>
</dbReference>
<keyword evidence="1" id="KW-0547">Nucleotide-binding</keyword>
<evidence type="ECO:0000313" key="8">
    <source>
        <dbReference type="Proteomes" id="UP000198662"/>
    </source>
</evidence>
<evidence type="ECO:0000256" key="4">
    <source>
        <dbReference type="ARBA" id="ARBA00034320"/>
    </source>
</evidence>
<dbReference type="PANTHER" id="PTHR13748">
    <property type="entry name" value="COBW-RELATED"/>
    <property type="match status" value="1"/>
</dbReference>
<dbReference type="Pfam" id="PF07683">
    <property type="entry name" value="CobW_C"/>
    <property type="match status" value="1"/>
</dbReference>
<accession>A0A1G9FQX6</accession>
<evidence type="ECO:0000256" key="3">
    <source>
        <dbReference type="ARBA" id="ARBA00023186"/>
    </source>
</evidence>
<feature type="domain" description="CobW C-terminal" evidence="6">
    <location>
        <begin position="240"/>
        <end position="327"/>
    </location>
</feature>
<evidence type="ECO:0000259" key="6">
    <source>
        <dbReference type="SMART" id="SM00833"/>
    </source>
</evidence>
<dbReference type="Gene3D" id="3.40.50.300">
    <property type="entry name" value="P-loop containing nucleotide triphosphate hydrolases"/>
    <property type="match status" value="1"/>
</dbReference>
<protein>
    <submittedName>
        <fullName evidence="7">GTPase, G3E family</fullName>
    </submittedName>
</protein>
<dbReference type="SUPFAM" id="SSF52540">
    <property type="entry name" value="P-loop containing nucleoside triphosphate hydrolases"/>
    <property type="match status" value="1"/>
</dbReference>
<dbReference type="GO" id="GO:0005737">
    <property type="term" value="C:cytoplasm"/>
    <property type="evidence" value="ECO:0007669"/>
    <property type="project" value="TreeGrafter"/>
</dbReference>
<dbReference type="InterPro" id="IPR011629">
    <property type="entry name" value="CobW-like_C"/>
</dbReference>